<name>A0A158QGI0_RODNA</name>
<organism evidence="3">
    <name type="scientific">Rodentolepis nana</name>
    <name type="common">Dwarf tapeworm</name>
    <name type="synonym">Hymenolepis nana</name>
    <dbReference type="NCBI Taxonomy" id="102285"/>
    <lineage>
        <taxon>Eukaryota</taxon>
        <taxon>Metazoa</taxon>
        <taxon>Spiralia</taxon>
        <taxon>Lophotrochozoa</taxon>
        <taxon>Platyhelminthes</taxon>
        <taxon>Cestoda</taxon>
        <taxon>Eucestoda</taxon>
        <taxon>Cyclophyllidea</taxon>
        <taxon>Hymenolepididae</taxon>
        <taxon>Rodentolepis</taxon>
    </lineage>
</organism>
<dbReference type="Proteomes" id="UP000278807">
    <property type="component" value="Unassembled WGS sequence"/>
</dbReference>
<evidence type="ECO:0000313" key="3">
    <source>
        <dbReference type="WBParaSite" id="HNAJ_0000011101-mRNA-1"/>
    </source>
</evidence>
<sequence length="495" mass="56012">MAAGSCVCGFISRGISTSATLLRQKTAYATSYKWLLDVHKSRRRARYPWIPREPPTSCIINGRVTEMPEMRVEFVVPSDLDKCELKPYVAWRASVVEQPELTAESLFEIRYAEQVKQLHKAGNTVEEITLHNIPKLQIPSESNSSSDIEGAETAIEEKVNVVIETKAEVSKQRESDCFEWQPPTLNPEQASLSWSFDILSKESNQLTLGWTSQINNDSINDFEMEKSRVPEQANYSPLLGSGIQNPISPSLLGTKMGLIVEHVPPKPKDRKNFIRKNVKEVKAKRAPKNGSYSHLMTARLQPSVESPSNIESKTLSNLPVYGSDQSAIPTVTLKHLLQEQRMDLIQAVDDFMRESYQVTTSLSVSPNEIETKPFSQPKIQRRPVKVMNFKNLDKHARNGAKHEQPKDLDYLLNTSWRHEFSSLAHETTSLTFPKSSEISIPFEAITPRAQEKPKSFSNFKNFEIAQSQVIPEKAKSKREIVGALSCWVNHFVQFT</sequence>
<accession>A0A158QGI0</accession>
<dbReference type="AlphaFoldDB" id="A0A158QGI0"/>
<dbReference type="WBParaSite" id="HNAJ_0000011101-mRNA-1">
    <property type="protein sequence ID" value="HNAJ_0000011101-mRNA-1"/>
    <property type="gene ID" value="HNAJ_0000011101"/>
</dbReference>
<evidence type="ECO:0000313" key="1">
    <source>
        <dbReference type="EMBL" id="VDN95971.1"/>
    </source>
</evidence>
<proteinExistence type="predicted"/>
<evidence type="ECO:0000313" key="2">
    <source>
        <dbReference type="Proteomes" id="UP000278807"/>
    </source>
</evidence>
<reference evidence="3" key="1">
    <citation type="submission" date="2016-04" db="UniProtKB">
        <authorList>
            <consortium name="WormBaseParasite"/>
        </authorList>
    </citation>
    <scope>IDENTIFICATION</scope>
</reference>
<dbReference type="OrthoDB" id="408933at2759"/>
<keyword evidence="2" id="KW-1185">Reference proteome</keyword>
<gene>
    <name evidence="1" type="ORF">HNAJ_LOCUS112</name>
</gene>
<dbReference type="STRING" id="102285.A0A158QGI0"/>
<reference evidence="1 2" key="2">
    <citation type="submission" date="2018-11" db="EMBL/GenBank/DDBJ databases">
        <authorList>
            <consortium name="Pathogen Informatics"/>
        </authorList>
    </citation>
    <scope>NUCLEOTIDE SEQUENCE [LARGE SCALE GENOMIC DNA]</scope>
</reference>
<protein>
    <submittedName>
        <fullName evidence="3">DUF4706 domain-containing protein</fullName>
    </submittedName>
</protein>
<dbReference type="EMBL" id="UZAE01000022">
    <property type="protein sequence ID" value="VDN95971.1"/>
    <property type="molecule type" value="Genomic_DNA"/>
</dbReference>